<dbReference type="InterPro" id="IPR052526">
    <property type="entry name" value="HTH-type_Bedaq_tolerance"/>
</dbReference>
<reference evidence="3 5" key="2">
    <citation type="submission" date="2015-02" db="EMBL/GenBank/DDBJ databases">
        <title>Physiological reanalysis, assessment of diazotrophy, and genome sequences of multiple isolates of Streptomyces thermoautotrophicus.</title>
        <authorList>
            <person name="MacKellar D.C."/>
            <person name="Lieber L."/>
            <person name="Norman J."/>
            <person name="Bolger A."/>
            <person name="Tobin C."/>
            <person name="Murray J.W."/>
            <person name="Prell J."/>
        </authorList>
    </citation>
    <scope>NUCLEOTIDE SEQUENCE [LARGE SCALE GENOMIC DNA]</scope>
    <source>
        <strain evidence="3 5">UBT1</strain>
    </source>
</reference>
<evidence type="ECO:0000313" key="4">
    <source>
        <dbReference type="Proteomes" id="UP000070598"/>
    </source>
</evidence>
<accession>A0A132NKE3</accession>
<dbReference type="PRINTS" id="PR00598">
    <property type="entry name" value="HTHMARR"/>
</dbReference>
<sequence>MAVRFQPRLRELVLLLRRASAGQPITAQQYGLLGSLEAGPRRMTELAEEQGVQLPTMTVQVNRLEKAGLVARSRDPHDARVVAVELTPAGRRQLEATRQARIDFLARRFATLTPEERAAIEAALPALDRLTAGTPDRT</sequence>
<evidence type="ECO:0000313" key="2">
    <source>
        <dbReference type="EMBL" id="KWW98343.1"/>
    </source>
</evidence>
<dbReference type="GO" id="GO:0003700">
    <property type="term" value="F:DNA-binding transcription factor activity"/>
    <property type="evidence" value="ECO:0007669"/>
    <property type="project" value="InterPro"/>
</dbReference>
<dbReference type="AlphaFoldDB" id="A0A132NKE3"/>
<dbReference type="SMART" id="SM00347">
    <property type="entry name" value="HTH_MARR"/>
    <property type="match status" value="1"/>
</dbReference>
<gene>
    <name evidence="2" type="ORF">TH66_23050</name>
    <name evidence="3" type="ORF">TR74_05345</name>
</gene>
<proteinExistence type="predicted"/>
<dbReference type="InterPro" id="IPR036388">
    <property type="entry name" value="WH-like_DNA-bd_sf"/>
</dbReference>
<dbReference type="PROSITE" id="PS50995">
    <property type="entry name" value="HTH_MARR_2"/>
    <property type="match status" value="1"/>
</dbReference>
<dbReference type="SUPFAM" id="SSF46785">
    <property type="entry name" value="Winged helix' DNA-binding domain"/>
    <property type="match status" value="1"/>
</dbReference>
<dbReference type="PANTHER" id="PTHR39515">
    <property type="entry name" value="CONSERVED PROTEIN"/>
    <property type="match status" value="1"/>
</dbReference>
<dbReference type="InterPro" id="IPR036390">
    <property type="entry name" value="WH_DNA-bd_sf"/>
</dbReference>
<evidence type="ECO:0000313" key="3">
    <source>
        <dbReference type="EMBL" id="KWX10152.1"/>
    </source>
</evidence>
<dbReference type="Proteomes" id="UP000070659">
    <property type="component" value="Unassembled WGS sequence"/>
</dbReference>
<dbReference type="PANTHER" id="PTHR39515:SF2">
    <property type="entry name" value="HTH-TYPE TRANSCRIPTIONAL REGULATOR RV0880"/>
    <property type="match status" value="1"/>
</dbReference>
<dbReference type="InterPro" id="IPR000835">
    <property type="entry name" value="HTH_MarR-typ"/>
</dbReference>
<dbReference type="EMBL" id="JYIK01000604">
    <property type="protein sequence ID" value="KWX10152.1"/>
    <property type="molecule type" value="Genomic_DNA"/>
</dbReference>
<dbReference type="Gene3D" id="1.10.10.10">
    <property type="entry name" value="Winged helix-like DNA-binding domain superfamily/Winged helix DNA-binding domain"/>
    <property type="match status" value="1"/>
</dbReference>
<reference evidence="4" key="1">
    <citation type="submission" date="2015-02" db="EMBL/GenBank/DDBJ databases">
        <title>Physiological reanalysis, assessment of diazotrophy, and genome sequences of multiple isolates of Streptomyces thermoautotrophicus.</title>
        <authorList>
            <person name="MacKellar D.C."/>
            <person name="Lieber L."/>
            <person name="Norman J."/>
            <person name="Bolger A."/>
            <person name="Tobin C."/>
            <person name="Murray J.W."/>
            <person name="Friesen M."/>
            <person name="Prell J."/>
        </authorList>
    </citation>
    <scope>NUCLEOTIDE SEQUENCE [LARGE SCALE GENOMIC DNA]</scope>
    <source>
        <strain evidence="4">UBT1</strain>
    </source>
</reference>
<comment type="caution">
    <text evidence="3">The sequence shown here is derived from an EMBL/GenBank/DDBJ whole genome shotgun (WGS) entry which is preliminary data.</text>
</comment>
<dbReference type="EMBL" id="JYIJ01000019">
    <property type="protein sequence ID" value="KWW98343.1"/>
    <property type="molecule type" value="Genomic_DNA"/>
</dbReference>
<dbReference type="PATRIC" id="fig|1469144.8.peg.1287"/>
<dbReference type="Pfam" id="PF12802">
    <property type="entry name" value="MarR_2"/>
    <property type="match status" value="1"/>
</dbReference>
<dbReference type="Proteomes" id="UP000070598">
    <property type="component" value="Unassembled WGS sequence"/>
</dbReference>
<organism evidence="3 4">
    <name type="scientific">Carbonactinospora thermoautotrophica</name>
    <dbReference type="NCBI Taxonomy" id="1469144"/>
    <lineage>
        <taxon>Bacteria</taxon>
        <taxon>Bacillati</taxon>
        <taxon>Actinomycetota</taxon>
        <taxon>Actinomycetes</taxon>
        <taxon>Kitasatosporales</taxon>
        <taxon>Carbonactinosporaceae</taxon>
        <taxon>Carbonactinospora</taxon>
    </lineage>
</organism>
<evidence type="ECO:0000313" key="5">
    <source>
        <dbReference type="Proteomes" id="UP000070659"/>
    </source>
</evidence>
<protein>
    <submittedName>
        <fullName evidence="3">Transcriptional regulator</fullName>
    </submittedName>
</protein>
<feature type="domain" description="HTH marR-type" evidence="1">
    <location>
        <begin position="1"/>
        <end position="129"/>
    </location>
</feature>
<name>A0A132NKE3_9ACTN</name>
<evidence type="ECO:0000259" key="1">
    <source>
        <dbReference type="PROSITE" id="PS50995"/>
    </source>
</evidence>